<dbReference type="InterPro" id="IPR011050">
    <property type="entry name" value="Pectin_lyase_fold/virulence"/>
</dbReference>
<dbReference type="FunFam" id="2.160.20.10:FF:000049">
    <property type="entry name" value="Putative exo-beta-1,3-glucanase"/>
    <property type="match status" value="1"/>
</dbReference>
<feature type="region of interest" description="Disordered" evidence="1">
    <location>
        <begin position="26"/>
        <end position="60"/>
    </location>
</feature>
<feature type="signal peptide" evidence="2">
    <location>
        <begin position="1"/>
        <end position="16"/>
    </location>
</feature>
<dbReference type="InterPro" id="IPR024535">
    <property type="entry name" value="RHGA/B-epi-like_pectate_lyase"/>
</dbReference>
<dbReference type="OrthoDB" id="1046782at2759"/>
<feature type="chain" id="PRO_5034883105" evidence="2">
    <location>
        <begin position="17"/>
        <end position="833"/>
    </location>
</feature>
<dbReference type="PANTHER" id="PTHR33928">
    <property type="entry name" value="POLYGALACTURONASE QRT3"/>
    <property type="match status" value="1"/>
</dbReference>
<evidence type="ECO:0000256" key="2">
    <source>
        <dbReference type="SAM" id="SignalP"/>
    </source>
</evidence>
<dbReference type="CDD" id="cd23668">
    <property type="entry name" value="GH55_beta13glucanase-like"/>
    <property type="match status" value="1"/>
</dbReference>
<dbReference type="PANTHER" id="PTHR33928:SF2">
    <property type="entry name" value="PECTATE LYASE SUPERFAMILY PROTEIN DOMAIN-CONTAINING PROTEIN-RELATED"/>
    <property type="match status" value="1"/>
</dbReference>
<protein>
    <submittedName>
        <fullName evidence="4">Glucan endo-1,3-beta-glucosidase</fullName>
    </submittedName>
</protein>
<evidence type="ECO:0000256" key="1">
    <source>
        <dbReference type="SAM" id="MobiDB-lite"/>
    </source>
</evidence>
<evidence type="ECO:0000313" key="4">
    <source>
        <dbReference type="EMBL" id="TVY48421.1"/>
    </source>
</evidence>
<sequence>MRSTLSIAALVAAATGALINIRDEIPSPAPTSAYSPTPPDGTGKSQPIFPAGPPGGLNDSVVPSDIPDAPKNITTKFTAASCSGPVTSSPSSYWMTQMNHTGDARGYAPFINDYYTFPVWRNVLDYGAENDGTGDQAAAIQSALNTDGRGGNRNSSGVVTAEPAHVFIPGGTYTLNTQLDLRMGTIIMGDPQDPPILKAAAGFSGATLINGYDSAAGQPETSFFTALRNVIIDTTALDGATSVVALQWGVAQGCVLGNVQINMPSNSAGHIGINLSGGSTIAVTDVQITGGAIGIQNSNQQVNFKNIYFKNCGTAYGATGGYTSLLQNVTFDTCGLGVDLTVGSAGNLVMLDSTSINSGTTVSFTESGTSGGRNNQITIQNLKHDNSNPIAVNSAGVTRLASTDSVDTWVWGNAVPGGFQSGTSYTTNRSSSLLDSSGNFFTADAPTYADYALDQFVNVKSVSGYQVNGDGATDDSASLNAILAQAAADCKIVYFPYGVYVVKSTLFVPAGSRLVGEAWAVISGAGSTFKNVDSPQPVVKVGNSGDVGVAHISDMRFSVSEPLPGAIILQINIAGASPGDVGVWNSPITIGGTAETTIRTVCTDQDTSSCMAAFIAVHLTSSSSAYLQNVWIWVADHNMDGGSAYTVISAGRGLLCEATKATWLVGTGSEHNWLYNYNFNSASNVFAGLLQTESPYMQGDNATLLAPAPWVANSTYGDPDFSWCGGGDGRCRTSLSVNINGGDNLYLYNTASWAFFNGPWTGDYGTQCSGNCQVNMNRVSGTPGNLYWYGTSTKSADILILDGESNPAEVNNPGGWGSATTTGGNMVAYRQFS</sequence>
<dbReference type="GO" id="GO:0004650">
    <property type="term" value="F:polygalacturonase activity"/>
    <property type="evidence" value="ECO:0007669"/>
    <property type="project" value="InterPro"/>
</dbReference>
<keyword evidence="5" id="KW-1185">Reference proteome</keyword>
<dbReference type="Pfam" id="PF12708">
    <property type="entry name" value="Pect-lyase_RHGA_epim"/>
    <property type="match status" value="2"/>
</dbReference>
<feature type="domain" description="Rhamnogalacturonase A/B/Epimerase-like pectate lyase" evidence="3">
    <location>
        <begin position="461"/>
        <end position="526"/>
    </location>
</feature>
<proteinExistence type="predicted"/>
<dbReference type="EMBL" id="QGMI01000048">
    <property type="protein sequence ID" value="TVY48421.1"/>
    <property type="molecule type" value="Genomic_DNA"/>
</dbReference>
<keyword evidence="2" id="KW-0732">Signal</keyword>
<dbReference type="InterPro" id="IPR039279">
    <property type="entry name" value="QRT3-like"/>
</dbReference>
<dbReference type="SUPFAM" id="SSF51126">
    <property type="entry name" value="Pectin lyase-like"/>
    <property type="match status" value="2"/>
</dbReference>
<name>A0A8H8S9Z0_9HELO</name>
<evidence type="ECO:0000313" key="5">
    <source>
        <dbReference type="Proteomes" id="UP000443090"/>
    </source>
</evidence>
<dbReference type="AlphaFoldDB" id="A0A8H8S9Z0"/>
<dbReference type="Proteomes" id="UP000443090">
    <property type="component" value="Unassembled WGS sequence"/>
</dbReference>
<organism evidence="4 5">
    <name type="scientific">Lachnellula occidentalis</name>
    <dbReference type="NCBI Taxonomy" id="215460"/>
    <lineage>
        <taxon>Eukaryota</taxon>
        <taxon>Fungi</taxon>
        <taxon>Dikarya</taxon>
        <taxon>Ascomycota</taxon>
        <taxon>Pezizomycotina</taxon>
        <taxon>Leotiomycetes</taxon>
        <taxon>Helotiales</taxon>
        <taxon>Lachnaceae</taxon>
        <taxon>Lachnellula</taxon>
    </lineage>
</organism>
<dbReference type="InterPro" id="IPR012334">
    <property type="entry name" value="Pectin_lyas_fold"/>
</dbReference>
<accession>A0A8H8S9Z0</accession>
<feature type="domain" description="Rhamnogalacturonase A/B/Epimerase-like pectate lyase" evidence="3">
    <location>
        <begin position="120"/>
        <end position="339"/>
    </location>
</feature>
<comment type="caution">
    <text evidence="4">The sequence shown here is derived from an EMBL/GenBank/DDBJ whole genome shotgun (WGS) entry which is preliminary data.</text>
</comment>
<reference evidence="4 5" key="1">
    <citation type="submission" date="2018-05" db="EMBL/GenBank/DDBJ databases">
        <title>Genome sequencing and assembly of the regulated plant pathogen Lachnellula willkommii and related sister species for the development of diagnostic species identification markers.</title>
        <authorList>
            <person name="Giroux E."/>
            <person name="Bilodeau G."/>
        </authorList>
    </citation>
    <scope>NUCLEOTIDE SEQUENCE [LARGE SCALE GENOMIC DNA]</scope>
    <source>
        <strain evidence="4 5">CBS 160.35</strain>
    </source>
</reference>
<evidence type="ECO:0000259" key="3">
    <source>
        <dbReference type="Pfam" id="PF12708"/>
    </source>
</evidence>
<dbReference type="Gene3D" id="2.160.20.10">
    <property type="entry name" value="Single-stranded right-handed beta-helix, Pectin lyase-like"/>
    <property type="match status" value="2"/>
</dbReference>
<gene>
    <name evidence="4" type="primary">bgn13.1</name>
    <name evidence="4" type="ORF">LOCC1_G001548</name>
</gene>